<evidence type="ECO:0000313" key="3">
    <source>
        <dbReference type="Proteomes" id="UP000001880"/>
    </source>
</evidence>
<name>D0LSL0_HALO1</name>
<dbReference type="AlphaFoldDB" id="D0LSL0"/>
<dbReference type="OrthoDB" id="5520228at2"/>
<reference evidence="2 3" key="1">
    <citation type="journal article" date="2010" name="Stand. Genomic Sci.">
        <title>Complete genome sequence of Haliangium ochraceum type strain (SMP-2).</title>
        <authorList>
            <consortium name="US DOE Joint Genome Institute (JGI-PGF)"/>
            <person name="Ivanova N."/>
            <person name="Daum C."/>
            <person name="Lang E."/>
            <person name="Abt B."/>
            <person name="Kopitz M."/>
            <person name="Saunders E."/>
            <person name="Lapidus A."/>
            <person name="Lucas S."/>
            <person name="Glavina Del Rio T."/>
            <person name="Nolan M."/>
            <person name="Tice H."/>
            <person name="Copeland A."/>
            <person name="Cheng J.F."/>
            <person name="Chen F."/>
            <person name="Bruce D."/>
            <person name="Goodwin L."/>
            <person name="Pitluck S."/>
            <person name="Mavromatis K."/>
            <person name="Pati A."/>
            <person name="Mikhailova N."/>
            <person name="Chen A."/>
            <person name="Palaniappan K."/>
            <person name="Land M."/>
            <person name="Hauser L."/>
            <person name="Chang Y.J."/>
            <person name="Jeffries C.D."/>
            <person name="Detter J.C."/>
            <person name="Brettin T."/>
            <person name="Rohde M."/>
            <person name="Goker M."/>
            <person name="Bristow J."/>
            <person name="Markowitz V."/>
            <person name="Eisen J.A."/>
            <person name="Hugenholtz P."/>
            <person name="Kyrpides N.C."/>
            <person name="Klenk H.P."/>
        </authorList>
    </citation>
    <scope>NUCLEOTIDE SEQUENCE [LARGE SCALE GENOMIC DNA]</scope>
    <source>
        <strain evidence="3">DSM 14365 / CIP 107738 / JCM 11303 / AJ 13395 / SMP-2</strain>
    </source>
</reference>
<dbReference type="EMBL" id="CP001804">
    <property type="protein sequence ID" value="ACY17232.1"/>
    <property type="molecule type" value="Genomic_DNA"/>
</dbReference>
<evidence type="ECO:0000313" key="2">
    <source>
        <dbReference type="EMBL" id="ACY17232.1"/>
    </source>
</evidence>
<evidence type="ECO:0000256" key="1">
    <source>
        <dbReference type="SAM" id="MobiDB-lite"/>
    </source>
</evidence>
<keyword evidence="3" id="KW-1185">Reference proteome</keyword>
<dbReference type="Proteomes" id="UP000001880">
    <property type="component" value="Chromosome"/>
</dbReference>
<sequence>MGAHDDRRPDDDGDGEAGAASAAERASRAAHARFEARVAAALRAPDPLAEIRALAEDASLPEELRAAARCASGQGTGLALSALLIARLRFEMLMQGSTWAAGQFERDPAAFAALFRAYHRARPSRGYGPACEAACFEAWLAQRTRETPG</sequence>
<proteinExistence type="predicted"/>
<organism evidence="2 3">
    <name type="scientific">Haliangium ochraceum (strain DSM 14365 / JCM 11303 / SMP-2)</name>
    <dbReference type="NCBI Taxonomy" id="502025"/>
    <lineage>
        <taxon>Bacteria</taxon>
        <taxon>Pseudomonadati</taxon>
        <taxon>Myxococcota</taxon>
        <taxon>Polyangia</taxon>
        <taxon>Haliangiales</taxon>
        <taxon>Kofleriaceae</taxon>
        <taxon>Haliangium</taxon>
    </lineage>
</organism>
<feature type="compositionally biased region" description="Basic and acidic residues" evidence="1">
    <location>
        <begin position="1"/>
        <end position="10"/>
    </location>
</feature>
<dbReference type="RefSeq" id="WP_012829830.1">
    <property type="nucleotide sequence ID" value="NC_013440.1"/>
</dbReference>
<accession>D0LSL0</accession>
<dbReference type="HOGENOM" id="CLU_126013_0_0_7"/>
<feature type="region of interest" description="Disordered" evidence="1">
    <location>
        <begin position="1"/>
        <end position="26"/>
    </location>
</feature>
<protein>
    <submittedName>
        <fullName evidence="2">Uncharacterized protein</fullName>
    </submittedName>
</protein>
<dbReference type="STRING" id="502025.Hoch_4742"/>
<gene>
    <name evidence="2" type="ordered locus">Hoch_4742</name>
</gene>
<dbReference type="eggNOG" id="ENOG5032AYH">
    <property type="taxonomic scope" value="Bacteria"/>
</dbReference>
<dbReference type="KEGG" id="hoh:Hoch_4742"/>